<evidence type="ECO:0000313" key="2">
    <source>
        <dbReference type="EMBL" id="KAG1528437.1"/>
    </source>
</evidence>
<feature type="signal peptide" evidence="1">
    <location>
        <begin position="1"/>
        <end position="32"/>
    </location>
</feature>
<comment type="caution">
    <text evidence="2">The sequence shown here is derived from an EMBL/GenBank/DDBJ whole genome shotgun (WGS) entry which is preliminary data.</text>
</comment>
<sequence>MHEGSDAGHGHAKSWHVMCVTVFMVVWFGSQGGPQWLSTAGWRSASALPAPRWPGPAALPRLTARRRWPRSAATATRPAGWMRWVRSNAPASSSPTTICCSSCAY</sequence>
<dbReference type="Proteomes" id="UP000740926">
    <property type="component" value="Unassembled WGS sequence"/>
</dbReference>
<gene>
    <name evidence="2" type="ORF">G6F50_018243</name>
</gene>
<name>A0A9P6XNE0_9FUNG</name>
<reference evidence="2 3" key="1">
    <citation type="journal article" date="2020" name="Microb. Genom.">
        <title>Genetic diversity of clinical and environmental Mucorales isolates obtained from an investigation of mucormycosis cases among solid organ transplant recipients.</title>
        <authorList>
            <person name="Nguyen M.H."/>
            <person name="Kaul D."/>
            <person name="Muto C."/>
            <person name="Cheng S.J."/>
            <person name="Richter R.A."/>
            <person name="Bruno V.M."/>
            <person name="Liu G."/>
            <person name="Beyhan S."/>
            <person name="Sundermann A.J."/>
            <person name="Mounaud S."/>
            <person name="Pasculle A.W."/>
            <person name="Nierman W.C."/>
            <person name="Driscoll E."/>
            <person name="Cumbie R."/>
            <person name="Clancy C.J."/>
            <person name="Dupont C.L."/>
        </authorList>
    </citation>
    <scope>NUCLEOTIDE SEQUENCE [LARGE SCALE GENOMIC DNA]</scope>
    <source>
        <strain evidence="2 3">GL24</strain>
    </source>
</reference>
<evidence type="ECO:0000313" key="3">
    <source>
        <dbReference type="Proteomes" id="UP000740926"/>
    </source>
</evidence>
<dbReference type="EMBL" id="JAANIU010016550">
    <property type="protein sequence ID" value="KAG1528437.1"/>
    <property type="molecule type" value="Genomic_DNA"/>
</dbReference>
<proteinExistence type="predicted"/>
<feature type="chain" id="PRO_5040499867" evidence="1">
    <location>
        <begin position="33"/>
        <end position="105"/>
    </location>
</feature>
<accession>A0A9P6XNE0</accession>
<evidence type="ECO:0000256" key="1">
    <source>
        <dbReference type="SAM" id="SignalP"/>
    </source>
</evidence>
<keyword evidence="3" id="KW-1185">Reference proteome</keyword>
<dbReference type="AlphaFoldDB" id="A0A9P6XNE0"/>
<keyword evidence="1" id="KW-0732">Signal</keyword>
<protein>
    <submittedName>
        <fullName evidence="2">Uncharacterized protein</fullName>
    </submittedName>
</protein>
<organism evidence="2 3">
    <name type="scientific">Rhizopus delemar</name>
    <dbReference type="NCBI Taxonomy" id="936053"/>
    <lineage>
        <taxon>Eukaryota</taxon>
        <taxon>Fungi</taxon>
        <taxon>Fungi incertae sedis</taxon>
        <taxon>Mucoromycota</taxon>
        <taxon>Mucoromycotina</taxon>
        <taxon>Mucoromycetes</taxon>
        <taxon>Mucorales</taxon>
        <taxon>Mucorineae</taxon>
        <taxon>Rhizopodaceae</taxon>
        <taxon>Rhizopus</taxon>
    </lineage>
</organism>